<proteinExistence type="predicted"/>
<organism evidence="1 2">
    <name type="scientific">Acropora cervicornis</name>
    <name type="common">Staghorn coral</name>
    <dbReference type="NCBI Taxonomy" id="6130"/>
    <lineage>
        <taxon>Eukaryota</taxon>
        <taxon>Metazoa</taxon>
        <taxon>Cnidaria</taxon>
        <taxon>Anthozoa</taxon>
        <taxon>Hexacorallia</taxon>
        <taxon>Scleractinia</taxon>
        <taxon>Astrocoeniina</taxon>
        <taxon>Acroporidae</taxon>
        <taxon>Acropora</taxon>
    </lineage>
</organism>
<comment type="caution">
    <text evidence="1">The sequence shown here is derived from an EMBL/GenBank/DDBJ whole genome shotgun (WGS) entry which is preliminary data.</text>
</comment>
<keyword evidence="2" id="KW-1185">Reference proteome</keyword>
<dbReference type="AlphaFoldDB" id="A0AAD9UUZ3"/>
<dbReference type="EMBL" id="JARQWQ010000108">
    <property type="protein sequence ID" value="KAK2550595.1"/>
    <property type="molecule type" value="Genomic_DNA"/>
</dbReference>
<accession>A0AAD9UUZ3</accession>
<sequence>MFFFFASKEGNESSKSRFREKQLSQNYLYRLLFVFDINSLNAFFSEIGHRFYEENMLIRDLFY</sequence>
<dbReference type="Proteomes" id="UP001249851">
    <property type="component" value="Unassembled WGS sequence"/>
</dbReference>
<gene>
    <name evidence="1" type="ORF">P5673_028645</name>
</gene>
<evidence type="ECO:0000313" key="2">
    <source>
        <dbReference type="Proteomes" id="UP001249851"/>
    </source>
</evidence>
<protein>
    <submittedName>
        <fullName evidence="1">Uncharacterized protein</fullName>
    </submittedName>
</protein>
<reference evidence="1" key="2">
    <citation type="journal article" date="2023" name="Science">
        <title>Genomic signatures of disease resistance in endangered staghorn corals.</title>
        <authorList>
            <person name="Vollmer S.V."/>
            <person name="Selwyn J.D."/>
            <person name="Despard B.A."/>
            <person name="Roesel C.L."/>
        </authorList>
    </citation>
    <scope>NUCLEOTIDE SEQUENCE</scope>
    <source>
        <strain evidence="1">K2</strain>
    </source>
</reference>
<evidence type="ECO:0000313" key="1">
    <source>
        <dbReference type="EMBL" id="KAK2550595.1"/>
    </source>
</evidence>
<name>A0AAD9UUZ3_ACRCE</name>
<reference evidence="1" key="1">
    <citation type="journal article" date="2023" name="G3 (Bethesda)">
        <title>Whole genome assembly and annotation of the endangered Caribbean coral Acropora cervicornis.</title>
        <authorList>
            <person name="Selwyn J.D."/>
            <person name="Vollmer S.V."/>
        </authorList>
    </citation>
    <scope>NUCLEOTIDE SEQUENCE</scope>
    <source>
        <strain evidence="1">K2</strain>
    </source>
</reference>